<protein>
    <submittedName>
        <fullName evidence="2">Uncharacterized protein</fullName>
    </submittedName>
</protein>
<feature type="region of interest" description="Disordered" evidence="1">
    <location>
        <begin position="1"/>
        <end position="49"/>
    </location>
</feature>
<accession>A0A2Z7CYA9</accession>
<feature type="compositionally biased region" description="Basic and acidic residues" evidence="1">
    <location>
        <begin position="1"/>
        <end position="30"/>
    </location>
</feature>
<proteinExistence type="predicted"/>
<reference evidence="2 3" key="1">
    <citation type="journal article" date="2015" name="Proc. Natl. Acad. Sci. U.S.A.">
        <title>The resurrection genome of Boea hygrometrica: A blueprint for survival of dehydration.</title>
        <authorList>
            <person name="Xiao L."/>
            <person name="Yang G."/>
            <person name="Zhang L."/>
            <person name="Yang X."/>
            <person name="Zhao S."/>
            <person name="Ji Z."/>
            <person name="Zhou Q."/>
            <person name="Hu M."/>
            <person name="Wang Y."/>
            <person name="Chen M."/>
            <person name="Xu Y."/>
            <person name="Jin H."/>
            <person name="Xiao X."/>
            <person name="Hu G."/>
            <person name="Bao F."/>
            <person name="Hu Y."/>
            <person name="Wan P."/>
            <person name="Li L."/>
            <person name="Deng X."/>
            <person name="Kuang T."/>
            <person name="Xiang C."/>
            <person name="Zhu J.K."/>
            <person name="Oliver M.J."/>
            <person name="He Y."/>
        </authorList>
    </citation>
    <scope>NUCLEOTIDE SEQUENCE [LARGE SCALE GENOMIC DNA]</scope>
    <source>
        <strain evidence="3">cv. XS01</strain>
    </source>
</reference>
<dbReference type="AlphaFoldDB" id="A0A2Z7CYA9"/>
<name>A0A2Z7CYA9_9LAMI</name>
<organism evidence="2 3">
    <name type="scientific">Dorcoceras hygrometricum</name>
    <dbReference type="NCBI Taxonomy" id="472368"/>
    <lineage>
        <taxon>Eukaryota</taxon>
        <taxon>Viridiplantae</taxon>
        <taxon>Streptophyta</taxon>
        <taxon>Embryophyta</taxon>
        <taxon>Tracheophyta</taxon>
        <taxon>Spermatophyta</taxon>
        <taxon>Magnoliopsida</taxon>
        <taxon>eudicotyledons</taxon>
        <taxon>Gunneridae</taxon>
        <taxon>Pentapetalae</taxon>
        <taxon>asterids</taxon>
        <taxon>lamiids</taxon>
        <taxon>Lamiales</taxon>
        <taxon>Gesneriaceae</taxon>
        <taxon>Didymocarpoideae</taxon>
        <taxon>Trichosporeae</taxon>
        <taxon>Loxocarpinae</taxon>
        <taxon>Dorcoceras</taxon>
    </lineage>
</organism>
<dbReference type="EMBL" id="KQ992998">
    <property type="protein sequence ID" value="KZV49649.1"/>
    <property type="molecule type" value="Genomic_DNA"/>
</dbReference>
<evidence type="ECO:0000313" key="2">
    <source>
        <dbReference type="EMBL" id="KZV49649.1"/>
    </source>
</evidence>
<sequence>MRQTKFDMPRGTDDTRPRRRERSDKNKETDAMPELEEFQAVDANQPQVSAQDMTERIESLPHGHVVIKQPAEPQEHATEKNVVDMQDTSKVMAEGILPYVKTVVTGESRY</sequence>
<gene>
    <name evidence="2" type="ORF">F511_29034</name>
</gene>
<evidence type="ECO:0000256" key="1">
    <source>
        <dbReference type="SAM" id="MobiDB-lite"/>
    </source>
</evidence>
<dbReference type="Proteomes" id="UP000250235">
    <property type="component" value="Unassembled WGS sequence"/>
</dbReference>
<evidence type="ECO:0000313" key="3">
    <source>
        <dbReference type="Proteomes" id="UP000250235"/>
    </source>
</evidence>
<keyword evidence="3" id="KW-1185">Reference proteome</keyword>